<keyword evidence="2" id="KW-1185">Reference proteome</keyword>
<dbReference type="Proteomes" id="UP000006755">
    <property type="component" value="Unassembled WGS sequence"/>
</dbReference>
<accession>K2IE50</accession>
<proteinExistence type="predicted"/>
<evidence type="ECO:0000313" key="1">
    <source>
        <dbReference type="EMBL" id="EKE68291.1"/>
    </source>
</evidence>
<dbReference type="RefSeq" id="WP_008486422.1">
    <property type="nucleotide sequence ID" value="NZ_AMRI01000032.1"/>
</dbReference>
<name>K2IE50_9GAMM</name>
<gene>
    <name evidence="1" type="ORF">B3C1_17327</name>
</gene>
<reference evidence="1 2" key="1">
    <citation type="journal article" date="2012" name="J. Bacteriol.">
        <title>Genome Sequence of Gallaecimonas xiamenensis Type Strain 3-C-1.</title>
        <authorList>
            <person name="Lai Q."/>
            <person name="Wang L."/>
            <person name="Wang W."/>
            <person name="Shao Z."/>
        </authorList>
    </citation>
    <scope>NUCLEOTIDE SEQUENCE [LARGE SCALE GENOMIC DNA]</scope>
    <source>
        <strain evidence="1 2">3-C-1</strain>
    </source>
</reference>
<comment type="caution">
    <text evidence="1">The sequence shown here is derived from an EMBL/GenBank/DDBJ whole genome shotgun (WGS) entry which is preliminary data.</text>
</comment>
<organism evidence="1 2">
    <name type="scientific">Gallaecimonas xiamenensis 3-C-1</name>
    <dbReference type="NCBI Taxonomy" id="745411"/>
    <lineage>
        <taxon>Bacteria</taxon>
        <taxon>Pseudomonadati</taxon>
        <taxon>Pseudomonadota</taxon>
        <taxon>Gammaproteobacteria</taxon>
        <taxon>Enterobacterales</taxon>
        <taxon>Gallaecimonadaceae</taxon>
        <taxon>Gallaecimonas</taxon>
    </lineage>
</organism>
<protein>
    <submittedName>
        <fullName evidence="1">Uncharacterized protein</fullName>
    </submittedName>
</protein>
<dbReference type="STRING" id="745411.B3C1_17327"/>
<sequence>MLLPTGVRLGLLSLVALAWWPVHHSDSWLAHGFLASALICLLFNPVLALRICAPVLCLSTLLSLMP</sequence>
<dbReference type="AlphaFoldDB" id="K2IE50"/>
<dbReference type="EMBL" id="AMRI01000032">
    <property type="protein sequence ID" value="EKE68291.1"/>
    <property type="molecule type" value="Genomic_DNA"/>
</dbReference>
<evidence type="ECO:0000313" key="2">
    <source>
        <dbReference type="Proteomes" id="UP000006755"/>
    </source>
</evidence>